<evidence type="ECO:0000313" key="1">
    <source>
        <dbReference type="EnsemblMetazoa" id="AMAM006734-PA"/>
    </source>
</evidence>
<reference evidence="2" key="1">
    <citation type="submission" date="2013-09" db="EMBL/GenBank/DDBJ databases">
        <title>The Genome Sequence of Anopheles maculatus species B.</title>
        <authorList>
            <consortium name="The Broad Institute Genomics Platform"/>
            <person name="Neafsey D.E."/>
            <person name="Besansky N."/>
            <person name="Howell P."/>
            <person name="Walton C."/>
            <person name="Young S.K."/>
            <person name="Zeng Q."/>
            <person name="Gargeya S."/>
            <person name="Fitzgerald M."/>
            <person name="Haas B."/>
            <person name="Abouelleil A."/>
            <person name="Allen A.W."/>
            <person name="Alvarado L."/>
            <person name="Arachchi H.M."/>
            <person name="Berlin A.M."/>
            <person name="Chapman S.B."/>
            <person name="Gainer-Dewar J."/>
            <person name="Goldberg J."/>
            <person name="Griggs A."/>
            <person name="Gujja S."/>
            <person name="Hansen M."/>
            <person name="Howarth C."/>
            <person name="Imamovic A."/>
            <person name="Ireland A."/>
            <person name="Larimer J."/>
            <person name="McCowan C."/>
            <person name="Murphy C."/>
            <person name="Pearson M."/>
            <person name="Poon T.W."/>
            <person name="Priest M."/>
            <person name="Roberts A."/>
            <person name="Saif S."/>
            <person name="Shea T."/>
            <person name="Sisk P."/>
            <person name="Sykes S."/>
            <person name="Wortman J."/>
            <person name="Nusbaum C."/>
            <person name="Birren B."/>
        </authorList>
    </citation>
    <scope>NUCLEOTIDE SEQUENCE [LARGE SCALE GENOMIC DNA]</scope>
    <source>
        <strain evidence="2">maculatus3</strain>
    </source>
</reference>
<proteinExistence type="predicted"/>
<dbReference type="VEuPathDB" id="VectorBase:AMAM006734"/>
<sequence length="104" mass="12123">MVQRKIQTKISRLQDIENVYSAENFNEPFEGHVADNEYVEDIIIFDDMEESTYDVDDSSDETDESIYCALDSSNDIPSFEEEIRSWALKTYQTHQALNVTFNPQ</sequence>
<name>A0A182SH82_9DIPT</name>
<organism evidence="1 2">
    <name type="scientific">Anopheles maculatus</name>
    <dbReference type="NCBI Taxonomy" id="74869"/>
    <lineage>
        <taxon>Eukaryota</taxon>
        <taxon>Metazoa</taxon>
        <taxon>Ecdysozoa</taxon>
        <taxon>Arthropoda</taxon>
        <taxon>Hexapoda</taxon>
        <taxon>Insecta</taxon>
        <taxon>Pterygota</taxon>
        <taxon>Neoptera</taxon>
        <taxon>Endopterygota</taxon>
        <taxon>Diptera</taxon>
        <taxon>Nematocera</taxon>
        <taxon>Culicoidea</taxon>
        <taxon>Culicidae</taxon>
        <taxon>Anophelinae</taxon>
        <taxon>Anopheles</taxon>
        <taxon>Anopheles maculatus group</taxon>
    </lineage>
</organism>
<dbReference type="Proteomes" id="UP000075901">
    <property type="component" value="Unassembled WGS sequence"/>
</dbReference>
<accession>A0A182SH82</accession>
<protein>
    <submittedName>
        <fullName evidence="1">Uncharacterized protein</fullName>
    </submittedName>
</protein>
<dbReference type="EnsemblMetazoa" id="AMAM006734-RA">
    <property type="protein sequence ID" value="AMAM006734-PA"/>
    <property type="gene ID" value="AMAM006734"/>
</dbReference>
<keyword evidence="2" id="KW-1185">Reference proteome</keyword>
<dbReference type="AlphaFoldDB" id="A0A182SH82"/>
<reference evidence="1" key="2">
    <citation type="submission" date="2020-05" db="UniProtKB">
        <authorList>
            <consortium name="EnsemblMetazoa"/>
        </authorList>
    </citation>
    <scope>IDENTIFICATION</scope>
    <source>
        <strain evidence="1">maculatus3</strain>
    </source>
</reference>
<evidence type="ECO:0000313" key="2">
    <source>
        <dbReference type="Proteomes" id="UP000075901"/>
    </source>
</evidence>